<protein>
    <submittedName>
        <fullName evidence="1">Uncharacterized protein</fullName>
    </submittedName>
</protein>
<organism evidence="1 2">
    <name type="scientific">Hyella patelloides LEGE 07179</name>
    <dbReference type="NCBI Taxonomy" id="945734"/>
    <lineage>
        <taxon>Bacteria</taxon>
        <taxon>Bacillati</taxon>
        <taxon>Cyanobacteriota</taxon>
        <taxon>Cyanophyceae</taxon>
        <taxon>Pleurocapsales</taxon>
        <taxon>Hyellaceae</taxon>
        <taxon>Hyella</taxon>
    </lineage>
</organism>
<evidence type="ECO:0000313" key="2">
    <source>
        <dbReference type="Proteomes" id="UP000320055"/>
    </source>
</evidence>
<dbReference type="Proteomes" id="UP000320055">
    <property type="component" value="Unassembled WGS sequence"/>
</dbReference>
<dbReference type="EMBL" id="CAACVJ010000036">
    <property type="protein sequence ID" value="VEP12044.1"/>
    <property type="molecule type" value="Genomic_DNA"/>
</dbReference>
<evidence type="ECO:0000313" key="1">
    <source>
        <dbReference type="EMBL" id="VEP12044.1"/>
    </source>
</evidence>
<sequence length="38" mass="4336">MSAGKAQNSIRVWELGQLHELESFVCKPIIGLFFLLYP</sequence>
<keyword evidence="2" id="KW-1185">Reference proteome</keyword>
<proteinExistence type="predicted"/>
<accession>A0A563VKR9</accession>
<gene>
    <name evidence="1" type="ORF">H1P_1300004</name>
</gene>
<reference evidence="1 2" key="1">
    <citation type="submission" date="2019-01" db="EMBL/GenBank/DDBJ databases">
        <authorList>
            <person name="Brito A."/>
        </authorList>
    </citation>
    <scope>NUCLEOTIDE SEQUENCE [LARGE SCALE GENOMIC DNA]</scope>
    <source>
        <strain evidence="1">1</strain>
    </source>
</reference>
<dbReference type="AlphaFoldDB" id="A0A563VKR9"/>
<name>A0A563VKR9_9CYAN</name>